<name>A0A7X1FYF4_9SPHN</name>
<accession>A0A7X1FYF4</accession>
<evidence type="ECO:0000259" key="1">
    <source>
        <dbReference type="Pfam" id="PF11845"/>
    </source>
</evidence>
<sequence>MRRILTGVVLGLAGCAAPAPQPVDVSAKSAALADRFQADLQGQLQAAIKAGGPVGAIGVCQQAAPAIAASLSQESGAEVRRIALKERNPGAAPDGELRERLEQLAAAPLSADGKPAVTQWSSGSGSDARTHYMRAIPMKEQPCAACHGTAIAPDVQAKLAELYPADKATGFKPGDMRGAILVSWPVGQARGN</sequence>
<gene>
    <name evidence="2" type="ORF">H7F53_08970</name>
</gene>
<comment type="caution">
    <text evidence="2">The sequence shown here is derived from an EMBL/GenBank/DDBJ whole genome shotgun (WGS) entry which is preliminary data.</text>
</comment>
<dbReference type="AlphaFoldDB" id="A0A7X1FYF4"/>
<organism evidence="2 3">
    <name type="scientific">Novosphingobium piscinae</name>
    <dbReference type="NCBI Taxonomy" id="1507448"/>
    <lineage>
        <taxon>Bacteria</taxon>
        <taxon>Pseudomonadati</taxon>
        <taxon>Pseudomonadota</taxon>
        <taxon>Alphaproteobacteria</taxon>
        <taxon>Sphingomonadales</taxon>
        <taxon>Sphingomonadaceae</taxon>
        <taxon>Novosphingobium</taxon>
    </lineage>
</organism>
<protein>
    <submittedName>
        <fullName evidence="2">DUF3365 domain-containing protein</fullName>
    </submittedName>
</protein>
<feature type="domain" description="Tll0287-like" evidence="1">
    <location>
        <begin position="33"/>
        <end position="185"/>
    </location>
</feature>
<evidence type="ECO:0000313" key="3">
    <source>
        <dbReference type="Proteomes" id="UP000551327"/>
    </source>
</evidence>
<reference evidence="2 3" key="1">
    <citation type="submission" date="2020-08" db="EMBL/GenBank/DDBJ databases">
        <title>The genome sequence of type strain Novosphingobium piscinae KCTC 42194.</title>
        <authorList>
            <person name="Liu Y."/>
        </authorList>
    </citation>
    <scope>NUCLEOTIDE SEQUENCE [LARGE SCALE GENOMIC DNA]</scope>
    <source>
        <strain evidence="2 3">KCTC 42194</strain>
    </source>
</reference>
<dbReference type="Proteomes" id="UP000551327">
    <property type="component" value="Unassembled WGS sequence"/>
</dbReference>
<proteinExistence type="predicted"/>
<dbReference type="InterPro" id="IPR021796">
    <property type="entry name" value="Tll0287-like_dom"/>
</dbReference>
<dbReference type="EMBL" id="JACLAX010000007">
    <property type="protein sequence ID" value="MBC2669273.1"/>
    <property type="molecule type" value="Genomic_DNA"/>
</dbReference>
<keyword evidence="3" id="KW-1185">Reference proteome</keyword>
<dbReference type="PROSITE" id="PS51257">
    <property type="entry name" value="PROKAR_LIPOPROTEIN"/>
    <property type="match status" value="1"/>
</dbReference>
<evidence type="ECO:0000313" key="2">
    <source>
        <dbReference type="EMBL" id="MBC2669273.1"/>
    </source>
</evidence>
<dbReference type="Pfam" id="PF11845">
    <property type="entry name" value="Tll0287-like"/>
    <property type="match status" value="1"/>
</dbReference>
<dbReference type="RefSeq" id="WP_118072687.1">
    <property type="nucleotide sequence ID" value="NZ_JACLAX010000007.1"/>
</dbReference>